<dbReference type="STRING" id="7240.B4NSS0"/>
<sequence length="105" mass="11868">MDVPVEFEDIRFIRATSLPVDGKVELTVMIHYGTGNFEITEMGSLVVTGIIRETENPSIPEAYNFQSNSKFPMIAKKDFYKELKLRGYHYNGAFQAVNLARSDAS</sequence>
<accession>B4NSS0</accession>
<evidence type="ECO:0000313" key="2">
    <source>
        <dbReference type="Proteomes" id="UP000000304"/>
    </source>
</evidence>
<gene>
    <name evidence="1" type="primary">Dsim\GD17693</name>
    <name evidence="1" type="ORF">Dsim_GD17693</name>
</gene>
<keyword evidence="2" id="KW-1185">Reference proteome</keyword>
<dbReference type="InterPro" id="IPR042104">
    <property type="entry name" value="PKS_dehydratase_sf"/>
</dbReference>
<name>B4NSS0_DROSI</name>
<dbReference type="Proteomes" id="UP000000304">
    <property type="component" value="Unassembled WGS sequence"/>
</dbReference>
<dbReference type="EMBL" id="CH982434">
    <property type="protein sequence ID" value="EDX15252.1"/>
    <property type="molecule type" value="Genomic_DNA"/>
</dbReference>
<proteinExistence type="predicted"/>
<protein>
    <submittedName>
        <fullName evidence="1">GD17693</fullName>
    </submittedName>
</protein>
<dbReference type="Gene3D" id="3.10.129.110">
    <property type="entry name" value="Polyketide synthase dehydratase"/>
    <property type="match status" value="1"/>
</dbReference>
<dbReference type="SMR" id="B4NSS0"/>
<dbReference type="OrthoDB" id="329835at2759"/>
<reference evidence="1 2" key="1">
    <citation type="journal article" date="2007" name="Nature">
        <title>Evolution of genes and genomes on the Drosophila phylogeny.</title>
        <authorList>
            <consortium name="Drosophila 12 Genomes Consortium"/>
            <person name="Clark A.G."/>
            <person name="Eisen M.B."/>
            <person name="Smith D.R."/>
            <person name="Bergman C.M."/>
            <person name="Oliver B."/>
            <person name="Markow T.A."/>
            <person name="Kaufman T.C."/>
            <person name="Kellis M."/>
            <person name="Gelbart W."/>
            <person name="Iyer V.N."/>
            <person name="Pollard D.A."/>
            <person name="Sackton T.B."/>
            <person name="Larracuente A.M."/>
            <person name="Singh N.D."/>
            <person name="Abad J.P."/>
            <person name="Abt D.N."/>
            <person name="Adryan B."/>
            <person name="Aguade M."/>
            <person name="Akashi H."/>
            <person name="Anderson W.W."/>
            <person name="Aquadro C.F."/>
            <person name="Ardell D.H."/>
            <person name="Arguello R."/>
            <person name="Artieri C.G."/>
            <person name="Barbash D.A."/>
            <person name="Barker D."/>
            <person name="Barsanti P."/>
            <person name="Batterham P."/>
            <person name="Batzoglou S."/>
            <person name="Begun D."/>
            <person name="Bhutkar A."/>
            <person name="Blanco E."/>
            <person name="Bosak S.A."/>
            <person name="Bradley R.K."/>
            <person name="Brand A.D."/>
            <person name="Brent M.R."/>
            <person name="Brooks A.N."/>
            <person name="Brown R.H."/>
            <person name="Butlin R.K."/>
            <person name="Caggese C."/>
            <person name="Calvi B.R."/>
            <person name="Bernardo de Carvalho A."/>
            <person name="Caspi A."/>
            <person name="Castrezana S."/>
            <person name="Celniker S.E."/>
            <person name="Chang J.L."/>
            <person name="Chapple C."/>
            <person name="Chatterji S."/>
            <person name="Chinwalla A."/>
            <person name="Civetta A."/>
            <person name="Clifton S.W."/>
            <person name="Comeron J.M."/>
            <person name="Costello J.C."/>
            <person name="Coyne J.A."/>
            <person name="Daub J."/>
            <person name="David R.G."/>
            <person name="Delcher A.L."/>
            <person name="Delehaunty K."/>
            <person name="Do C.B."/>
            <person name="Ebling H."/>
            <person name="Edwards K."/>
            <person name="Eickbush T."/>
            <person name="Evans J.D."/>
            <person name="Filipski A."/>
            <person name="Findeiss S."/>
            <person name="Freyhult E."/>
            <person name="Fulton L."/>
            <person name="Fulton R."/>
            <person name="Garcia A.C."/>
            <person name="Gardiner A."/>
            <person name="Garfield D.A."/>
            <person name="Garvin B.E."/>
            <person name="Gibson G."/>
            <person name="Gilbert D."/>
            <person name="Gnerre S."/>
            <person name="Godfrey J."/>
            <person name="Good R."/>
            <person name="Gotea V."/>
            <person name="Gravely B."/>
            <person name="Greenberg A.J."/>
            <person name="Griffiths-Jones S."/>
            <person name="Gross S."/>
            <person name="Guigo R."/>
            <person name="Gustafson E.A."/>
            <person name="Haerty W."/>
            <person name="Hahn M.W."/>
            <person name="Halligan D.L."/>
            <person name="Halpern A.L."/>
            <person name="Halter G.M."/>
            <person name="Han M.V."/>
            <person name="Heger A."/>
            <person name="Hillier L."/>
            <person name="Hinrichs A.S."/>
            <person name="Holmes I."/>
            <person name="Hoskins R.A."/>
            <person name="Hubisz M.J."/>
            <person name="Hultmark D."/>
            <person name="Huntley M.A."/>
            <person name="Jaffe D.B."/>
            <person name="Jagadeeshan S."/>
            <person name="Jeck W.R."/>
            <person name="Johnson J."/>
            <person name="Jones C.D."/>
            <person name="Jordan W.C."/>
            <person name="Karpen G.H."/>
            <person name="Kataoka E."/>
            <person name="Keightley P.D."/>
            <person name="Kheradpour P."/>
            <person name="Kirkness E.F."/>
            <person name="Koerich L.B."/>
            <person name="Kristiansen K."/>
            <person name="Kudrna D."/>
            <person name="Kulathinal R.J."/>
            <person name="Kumar S."/>
            <person name="Kwok R."/>
            <person name="Lander E."/>
            <person name="Langley C.H."/>
            <person name="Lapoint R."/>
            <person name="Lazzaro B.P."/>
            <person name="Lee S.J."/>
            <person name="Levesque L."/>
            <person name="Li R."/>
            <person name="Lin C.F."/>
            <person name="Lin M.F."/>
            <person name="Lindblad-Toh K."/>
            <person name="Llopart A."/>
            <person name="Long M."/>
            <person name="Low L."/>
            <person name="Lozovsky E."/>
            <person name="Lu J."/>
            <person name="Luo M."/>
            <person name="Machado C.A."/>
            <person name="Makalowski W."/>
            <person name="Marzo M."/>
            <person name="Matsuda M."/>
            <person name="Matzkin L."/>
            <person name="McAllister B."/>
            <person name="McBride C.S."/>
            <person name="McKernan B."/>
            <person name="McKernan K."/>
            <person name="Mendez-Lago M."/>
            <person name="Minx P."/>
            <person name="Mollenhauer M.U."/>
            <person name="Montooth K."/>
            <person name="Mount S.M."/>
            <person name="Mu X."/>
            <person name="Myers E."/>
            <person name="Negre B."/>
            <person name="Newfeld S."/>
            <person name="Nielsen R."/>
            <person name="Noor M.A."/>
            <person name="O'Grady P."/>
            <person name="Pachter L."/>
            <person name="Papaceit M."/>
            <person name="Parisi M.J."/>
            <person name="Parisi M."/>
            <person name="Parts L."/>
            <person name="Pedersen J.S."/>
            <person name="Pesole G."/>
            <person name="Phillippy A.M."/>
            <person name="Ponting C.P."/>
            <person name="Pop M."/>
            <person name="Porcelli D."/>
            <person name="Powell J.R."/>
            <person name="Prohaska S."/>
            <person name="Pruitt K."/>
            <person name="Puig M."/>
            <person name="Quesneville H."/>
            <person name="Ram K.R."/>
            <person name="Rand D."/>
            <person name="Rasmussen M.D."/>
            <person name="Reed L.K."/>
            <person name="Reenan R."/>
            <person name="Reily A."/>
            <person name="Remington K.A."/>
            <person name="Rieger T.T."/>
            <person name="Ritchie M.G."/>
            <person name="Robin C."/>
            <person name="Rogers Y.H."/>
            <person name="Rohde C."/>
            <person name="Rozas J."/>
            <person name="Rubenfield M.J."/>
            <person name="Ruiz A."/>
            <person name="Russo S."/>
            <person name="Salzberg S.L."/>
            <person name="Sanchez-Gracia A."/>
            <person name="Saranga D.J."/>
            <person name="Sato H."/>
            <person name="Schaeffer S.W."/>
            <person name="Schatz M.C."/>
            <person name="Schlenke T."/>
            <person name="Schwartz R."/>
            <person name="Segarra C."/>
            <person name="Singh R.S."/>
            <person name="Sirot L."/>
            <person name="Sirota M."/>
            <person name="Sisneros N.B."/>
            <person name="Smith C.D."/>
            <person name="Smith T.F."/>
            <person name="Spieth J."/>
            <person name="Stage D.E."/>
            <person name="Stark A."/>
            <person name="Stephan W."/>
            <person name="Strausberg R.L."/>
            <person name="Strempel S."/>
            <person name="Sturgill D."/>
            <person name="Sutton G."/>
            <person name="Sutton G.G."/>
            <person name="Tao W."/>
            <person name="Teichmann S."/>
            <person name="Tobari Y.N."/>
            <person name="Tomimura Y."/>
            <person name="Tsolas J.M."/>
            <person name="Valente V.L."/>
            <person name="Venter E."/>
            <person name="Venter J.C."/>
            <person name="Vicario S."/>
            <person name="Vieira F.G."/>
            <person name="Vilella A.J."/>
            <person name="Villasante A."/>
            <person name="Walenz B."/>
            <person name="Wang J."/>
            <person name="Wasserman M."/>
            <person name="Watts T."/>
            <person name="Wilson D."/>
            <person name="Wilson R.K."/>
            <person name="Wing R.A."/>
            <person name="Wolfner M.F."/>
            <person name="Wong A."/>
            <person name="Wong G.K."/>
            <person name="Wu C.I."/>
            <person name="Wu G."/>
            <person name="Yamamoto D."/>
            <person name="Yang H.P."/>
            <person name="Yang S.P."/>
            <person name="Yorke J.A."/>
            <person name="Yoshida K."/>
            <person name="Zdobnov E."/>
            <person name="Zhang P."/>
            <person name="Zhang Y."/>
            <person name="Zimin A.V."/>
            <person name="Baldwin J."/>
            <person name="Abdouelleil A."/>
            <person name="Abdulkadir J."/>
            <person name="Abebe A."/>
            <person name="Abera B."/>
            <person name="Abreu J."/>
            <person name="Acer S.C."/>
            <person name="Aftuck L."/>
            <person name="Alexander A."/>
            <person name="An P."/>
            <person name="Anderson E."/>
            <person name="Anderson S."/>
            <person name="Arachi H."/>
            <person name="Azer M."/>
            <person name="Bachantsang P."/>
            <person name="Barry A."/>
            <person name="Bayul T."/>
            <person name="Berlin A."/>
            <person name="Bessette D."/>
            <person name="Bloom T."/>
            <person name="Blye J."/>
            <person name="Boguslavskiy L."/>
            <person name="Bonnet C."/>
            <person name="Boukhgalter B."/>
            <person name="Bourzgui I."/>
            <person name="Brown A."/>
            <person name="Cahill P."/>
            <person name="Channer S."/>
            <person name="Cheshatsang Y."/>
            <person name="Chuda L."/>
            <person name="Citroen M."/>
            <person name="Collymore A."/>
            <person name="Cooke P."/>
            <person name="Costello M."/>
            <person name="D'Aco K."/>
            <person name="Daza R."/>
            <person name="De Haan G."/>
            <person name="DeGray S."/>
            <person name="DeMaso C."/>
            <person name="Dhargay N."/>
            <person name="Dooley K."/>
            <person name="Dooley E."/>
            <person name="Doricent M."/>
            <person name="Dorje P."/>
            <person name="Dorjee K."/>
            <person name="Dupes A."/>
            <person name="Elong R."/>
            <person name="Falk J."/>
            <person name="Farina A."/>
            <person name="Faro S."/>
            <person name="Ferguson D."/>
            <person name="Fisher S."/>
            <person name="Foley C.D."/>
            <person name="Franke A."/>
            <person name="Friedrich D."/>
            <person name="Gadbois L."/>
            <person name="Gearin G."/>
            <person name="Gearin C.R."/>
            <person name="Giannoukos G."/>
            <person name="Goode T."/>
            <person name="Graham J."/>
            <person name="Grandbois E."/>
            <person name="Grewal S."/>
            <person name="Gyaltsen K."/>
            <person name="Hafez N."/>
            <person name="Hagos B."/>
            <person name="Hall J."/>
            <person name="Henson C."/>
            <person name="Hollinger A."/>
            <person name="Honan T."/>
            <person name="Huard M.D."/>
            <person name="Hughes L."/>
            <person name="Hurhula B."/>
            <person name="Husby M.E."/>
            <person name="Kamat A."/>
            <person name="Kanga B."/>
            <person name="Kashin S."/>
            <person name="Khazanovich D."/>
            <person name="Kisner P."/>
            <person name="Lance K."/>
            <person name="Lara M."/>
            <person name="Lee W."/>
            <person name="Lennon N."/>
            <person name="Letendre F."/>
            <person name="LeVine R."/>
            <person name="Lipovsky A."/>
            <person name="Liu X."/>
            <person name="Liu J."/>
            <person name="Liu S."/>
            <person name="Lokyitsang T."/>
            <person name="Lokyitsang Y."/>
            <person name="Lubonja R."/>
            <person name="Lui A."/>
            <person name="MacDonald P."/>
            <person name="Magnisalis V."/>
            <person name="Maru K."/>
            <person name="Matthews C."/>
            <person name="McCusker W."/>
            <person name="McDonough S."/>
            <person name="Mehta T."/>
            <person name="Meldrim J."/>
            <person name="Meneus L."/>
            <person name="Mihai O."/>
            <person name="Mihalev A."/>
            <person name="Mihova T."/>
            <person name="Mittelman R."/>
            <person name="Mlenga V."/>
            <person name="Montmayeur A."/>
            <person name="Mulrain L."/>
            <person name="Navidi A."/>
            <person name="Naylor J."/>
            <person name="Negash T."/>
            <person name="Nguyen T."/>
            <person name="Nguyen N."/>
            <person name="Nicol R."/>
            <person name="Norbu C."/>
            <person name="Norbu N."/>
            <person name="Novod N."/>
            <person name="O'Neill B."/>
            <person name="Osman S."/>
            <person name="Markiewicz E."/>
            <person name="Oyono O.L."/>
            <person name="Patti C."/>
            <person name="Phunkhang P."/>
            <person name="Pierre F."/>
            <person name="Priest M."/>
            <person name="Raghuraman S."/>
            <person name="Rege F."/>
            <person name="Reyes R."/>
            <person name="Rise C."/>
            <person name="Rogov P."/>
            <person name="Ross K."/>
            <person name="Ryan E."/>
            <person name="Settipalli S."/>
            <person name="Shea T."/>
            <person name="Sherpa N."/>
            <person name="Shi L."/>
            <person name="Shih D."/>
            <person name="Sparrow T."/>
            <person name="Spaulding J."/>
            <person name="Stalker J."/>
            <person name="Stange-Thomann N."/>
            <person name="Stavropoulos S."/>
            <person name="Stone C."/>
            <person name="Strader C."/>
            <person name="Tesfaye S."/>
            <person name="Thomson T."/>
            <person name="Thoulutsang Y."/>
            <person name="Thoulutsang D."/>
            <person name="Topham K."/>
            <person name="Topping I."/>
            <person name="Tsamla T."/>
            <person name="Vassiliev H."/>
            <person name="Vo A."/>
            <person name="Wangchuk T."/>
            <person name="Wangdi T."/>
            <person name="Weiand M."/>
            <person name="Wilkinson J."/>
            <person name="Wilson A."/>
            <person name="Yadav S."/>
            <person name="Young G."/>
            <person name="Yu Q."/>
            <person name="Zembek L."/>
            <person name="Zhong D."/>
            <person name="Zimmer A."/>
            <person name="Zwirko Z."/>
            <person name="Jaffe D.B."/>
            <person name="Alvarez P."/>
            <person name="Brockman W."/>
            <person name="Butler J."/>
            <person name="Chin C."/>
            <person name="Gnerre S."/>
            <person name="Grabherr M."/>
            <person name="Kleber M."/>
            <person name="Mauceli E."/>
            <person name="MacCallum I."/>
        </authorList>
    </citation>
    <scope>NUCLEOTIDE SEQUENCE [LARGE SCALE GENOMIC DNA]</scope>
    <source>
        <strain evidence="2">white501</strain>
    </source>
</reference>
<organism evidence="1 2">
    <name type="scientific">Drosophila simulans</name>
    <name type="common">Fruit fly</name>
    <dbReference type="NCBI Taxonomy" id="7240"/>
    <lineage>
        <taxon>Eukaryota</taxon>
        <taxon>Metazoa</taxon>
        <taxon>Ecdysozoa</taxon>
        <taxon>Arthropoda</taxon>
        <taxon>Hexapoda</taxon>
        <taxon>Insecta</taxon>
        <taxon>Pterygota</taxon>
        <taxon>Neoptera</taxon>
        <taxon>Endopterygota</taxon>
        <taxon>Diptera</taxon>
        <taxon>Brachycera</taxon>
        <taxon>Muscomorpha</taxon>
        <taxon>Ephydroidea</taxon>
        <taxon>Drosophilidae</taxon>
        <taxon>Drosophila</taxon>
        <taxon>Sophophora</taxon>
    </lineage>
</organism>
<evidence type="ECO:0000313" key="1">
    <source>
        <dbReference type="EMBL" id="EDX15252.1"/>
    </source>
</evidence>
<dbReference type="AlphaFoldDB" id="B4NSS0"/>
<dbReference type="HOGENOM" id="CLU_2239391_0_0_1"/>